<accession>A0A4P6FZS5</accession>
<proteinExistence type="predicted"/>
<keyword evidence="2" id="KW-1185">Reference proteome</keyword>
<evidence type="ECO:0000313" key="2">
    <source>
        <dbReference type="Proteomes" id="UP000291121"/>
    </source>
</evidence>
<dbReference type="RefSeq" id="WP_208670654.1">
    <property type="nucleotide sequence ID" value="NZ_CP024767.1"/>
</dbReference>
<sequence>MSVFNQRGIFLQLLAPSIVNPKEAQVSMQLARKELGWDAVNGVQTEALVDSVYITAVSADGGRSFNIRTVSSDVDGDGDIDSHDKEKLLALAKAYSVIVNP</sequence>
<dbReference type="EMBL" id="CP024767">
    <property type="protein sequence ID" value="QAY83246.1"/>
    <property type="molecule type" value="Genomic_DNA"/>
</dbReference>
<organism evidence="1 2">
    <name type="scientific">Pseudomonas arsenicoxydans</name>
    <dbReference type="NCBI Taxonomy" id="702115"/>
    <lineage>
        <taxon>Bacteria</taxon>
        <taxon>Pseudomonadati</taxon>
        <taxon>Pseudomonadota</taxon>
        <taxon>Gammaproteobacteria</taxon>
        <taxon>Pseudomonadales</taxon>
        <taxon>Pseudomonadaceae</taxon>
        <taxon>Pseudomonas</taxon>
    </lineage>
</organism>
<name>A0A4P6FZS5_9PSED</name>
<evidence type="ECO:0000313" key="1">
    <source>
        <dbReference type="EMBL" id="QAY83246.1"/>
    </source>
</evidence>
<protein>
    <submittedName>
        <fullName evidence="1">Uncharacterized protein</fullName>
    </submittedName>
</protein>
<reference evidence="1 2" key="1">
    <citation type="submission" date="2017-11" db="EMBL/GenBank/DDBJ databases">
        <title>Genome sequence of Pseudomonas arsenicoxydans ACM1.</title>
        <authorList>
            <person name="Nascimento F.X."/>
        </authorList>
    </citation>
    <scope>NUCLEOTIDE SEQUENCE [LARGE SCALE GENOMIC DNA]</scope>
    <source>
        <strain evidence="1 2">ACM1</strain>
    </source>
</reference>
<dbReference type="AlphaFoldDB" id="A0A4P6FZS5"/>
<gene>
    <name evidence="1" type="ORF">CUN61_04355</name>
</gene>
<dbReference type="Proteomes" id="UP000291121">
    <property type="component" value="Chromosome"/>
</dbReference>